<evidence type="ECO:0000256" key="7">
    <source>
        <dbReference type="ARBA" id="ARBA00023136"/>
    </source>
</evidence>
<protein>
    <recommendedName>
        <fullName evidence="8">Bcr/CflA family efflux transporter</fullName>
    </recommendedName>
</protein>
<dbReference type="PANTHER" id="PTHR23502:SF132">
    <property type="entry name" value="POLYAMINE TRANSPORTER 2-RELATED"/>
    <property type="match status" value="1"/>
</dbReference>
<dbReference type="InterPro" id="IPR011701">
    <property type="entry name" value="MFS"/>
</dbReference>
<organism evidence="10 11">
    <name type="scientific">SAR86 cluster bacterium</name>
    <dbReference type="NCBI Taxonomy" id="2030880"/>
    <lineage>
        <taxon>Bacteria</taxon>
        <taxon>Pseudomonadati</taxon>
        <taxon>Pseudomonadota</taxon>
        <taxon>Gammaproteobacteria</taxon>
        <taxon>SAR86 cluster</taxon>
    </lineage>
</organism>
<evidence type="ECO:0000256" key="2">
    <source>
        <dbReference type="ARBA" id="ARBA00006236"/>
    </source>
</evidence>
<feature type="transmembrane region" description="Helical" evidence="8">
    <location>
        <begin position="284"/>
        <end position="306"/>
    </location>
</feature>
<evidence type="ECO:0000256" key="8">
    <source>
        <dbReference type="RuleBase" id="RU365088"/>
    </source>
</evidence>
<dbReference type="GO" id="GO:1990961">
    <property type="term" value="P:xenobiotic detoxification by transmembrane export across the plasma membrane"/>
    <property type="evidence" value="ECO:0007669"/>
    <property type="project" value="InterPro"/>
</dbReference>
<keyword evidence="3 8" id="KW-0813">Transport</keyword>
<gene>
    <name evidence="10" type="ORF">COA71_06970</name>
</gene>
<feature type="transmembrane region" description="Helical" evidence="8">
    <location>
        <begin position="104"/>
        <end position="127"/>
    </location>
</feature>
<evidence type="ECO:0000313" key="10">
    <source>
        <dbReference type="EMBL" id="PCJ41747.1"/>
    </source>
</evidence>
<keyword evidence="7 8" id="KW-0472">Membrane</keyword>
<feature type="transmembrane region" description="Helical" evidence="8">
    <location>
        <begin position="167"/>
        <end position="187"/>
    </location>
</feature>
<evidence type="ECO:0000256" key="6">
    <source>
        <dbReference type="ARBA" id="ARBA00022989"/>
    </source>
</evidence>
<proteinExistence type="inferred from homology"/>
<dbReference type="Proteomes" id="UP000228987">
    <property type="component" value="Unassembled WGS sequence"/>
</dbReference>
<dbReference type="Gene3D" id="1.20.1720.10">
    <property type="entry name" value="Multidrug resistance protein D"/>
    <property type="match status" value="1"/>
</dbReference>
<feature type="transmembrane region" description="Helical" evidence="8">
    <location>
        <begin position="345"/>
        <end position="369"/>
    </location>
</feature>
<dbReference type="InterPro" id="IPR004812">
    <property type="entry name" value="Efflux_drug-R_Bcr/CmlA"/>
</dbReference>
<comment type="subcellular location">
    <subcellularLocation>
        <location evidence="8">Cell inner membrane</location>
        <topology evidence="8">Multi-pass membrane protein</topology>
    </subcellularLocation>
    <subcellularLocation>
        <location evidence="1">Cell membrane</location>
        <topology evidence="1">Multi-pass membrane protein</topology>
    </subcellularLocation>
</comment>
<name>A0A2A5CD07_9GAMM</name>
<feature type="transmembrane region" description="Helical" evidence="8">
    <location>
        <begin position="253"/>
        <end position="272"/>
    </location>
</feature>
<feature type="transmembrane region" description="Helical" evidence="8">
    <location>
        <begin position="375"/>
        <end position="393"/>
    </location>
</feature>
<keyword evidence="4" id="KW-1003">Cell membrane</keyword>
<dbReference type="InterPro" id="IPR020846">
    <property type="entry name" value="MFS_dom"/>
</dbReference>
<comment type="similarity">
    <text evidence="2 8">Belongs to the major facilitator superfamily. Bcr/CmlA family.</text>
</comment>
<dbReference type="PROSITE" id="PS50850">
    <property type="entry name" value="MFS"/>
    <property type="match status" value="1"/>
</dbReference>
<evidence type="ECO:0000256" key="5">
    <source>
        <dbReference type="ARBA" id="ARBA00022692"/>
    </source>
</evidence>
<keyword evidence="6 8" id="KW-1133">Transmembrane helix</keyword>
<dbReference type="CDD" id="cd17320">
    <property type="entry name" value="MFS_MdfA_MDR_like"/>
    <property type="match status" value="1"/>
</dbReference>
<feature type="transmembrane region" description="Helical" evidence="8">
    <location>
        <begin position="221"/>
        <end position="241"/>
    </location>
</feature>
<sequence>MSEQAPPEKISLSFITLMAALMSLTAISIDAMMPALGQIGEDLNVKNPNDVQFIITSLLLGLAPGILFFGPFADSFGRKKAIYLGVSIFLCGCIASIFSTSFEIMLLGRLLQGFGTASCRVATICMIRDQFEGNAMARVMSFIMIIFILSPALAPSLGQVILLFAHWRAIFVVMFILGITSVIWLAFKQEETLKPENRHPFKIKPILRAVLETVNNRTSRGYTIASGVIFGAFVGYLNSAQQILQEQYALGEAFALVFGFLALALGIASFANSRWVYKYGMEKICHTSLLVMVGATTIFLPISLLLNGHPPLILLITYLFVAFFCCGLLFGNFNTMAMHPLGHIAGAASSVIGCLQTLLSASLGAIIGYLYDGTINPLIIGFFLLGIWSFLLVSRLTKNPQAQSV</sequence>
<dbReference type="PANTHER" id="PTHR23502">
    <property type="entry name" value="MAJOR FACILITATOR SUPERFAMILY"/>
    <property type="match status" value="1"/>
</dbReference>
<comment type="caution">
    <text evidence="10">The sequence shown here is derived from an EMBL/GenBank/DDBJ whole genome shotgun (WGS) entry which is preliminary data.</text>
</comment>
<evidence type="ECO:0000256" key="1">
    <source>
        <dbReference type="ARBA" id="ARBA00004651"/>
    </source>
</evidence>
<feature type="transmembrane region" description="Helical" evidence="8">
    <location>
        <begin position="312"/>
        <end position="333"/>
    </location>
</feature>
<dbReference type="NCBIfam" id="TIGR00710">
    <property type="entry name" value="efflux_Bcr_CflA"/>
    <property type="match status" value="1"/>
</dbReference>
<feature type="transmembrane region" description="Helical" evidence="8">
    <location>
        <begin position="51"/>
        <end position="69"/>
    </location>
</feature>
<dbReference type="SUPFAM" id="SSF103473">
    <property type="entry name" value="MFS general substrate transporter"/>
    <property type="match status" value="1"/>
</dbReference>
<reference evidence="11" key="1">
    <citation type="submission" date="2017-08" db="EMBL/GenBank/DDBJ databases">
        <title>A dynamic microbial community with high functional redundancy inhabits the cold, oxic subseafloor aquifer.</title>
        <authorList>
            <person name="Tully B.J."/>
            <person name="Wheat C.G."/>
            <person name="Glazer B.T."/>
            <person name="Huber J.A."/>
        </authorList>
    </citation>
    <scope>NUCLEOTIDE SEQUENCE [LARGE SCALE GENOMIC DNA]</scope>
</reference>
<feature type="transmembrane region" description="Helical" evidence="8">
    <location>
        <begin position="81"/>
        <end position="98"/>
    </location>
</feature>
<evidence type="ECO:0000256" key="4">
    <source>
        <dbReference type="ARBA" id="ARBA00022475"/>
    </source>
</evidence>
<feature type="transmembrane region" description="Helical" evidence="8">
    <location>
        <begin position="12"/>
        <end position="31"/>
    </location>
</feature>
<dbReference type="Pfam" id="PF07690">
    <property type="entry name" value="MFS_1"/>
    <property type="match status" value="1"/>
</dbReference>
<keyword evidence="8" id="KW-0997">Cell inner membrane</keyword>
<dbReference type="InterPro" id="IPR036259">
    <property type="entry name" value="MFS_trans_sf"/>
</dbReference>
<dbReference type="EMBL" id="NVWI01000004">
    <property type="protein sequence ID" value="PCJ41747.1"/>
    <property type="molecule type" value="Genomic_DNA"/>
</dbReference>
<feature type="transmembrane region" description="Helical" evidence="8">
    <location>
        <begin position="139"/>
        <end position="161"/>
    </location>
</feature>
<evidence type="ECO:0000259" key="9">
    <source>
        <dbReference type="PROSITE" id="PS50850"/>
    </source>
</evidence>
<evidence type="ECO:0000256" key="3">
    <source>
        <dbReference type="ARBA" id="ARBA00022448"/>
    </source>
</evidence>
<accession>A0A2A5CD07</accession>
<dbReference type="GO" id="GO:0005886">
    <property type="term" value="C:plasma membrane"/>
    <property type="evidence" value="ECO:0007669"/>
    <property type="project" value="UniProtKB-SubCell"/>
</dbReference>
<feature type="domain" description="Major facilitator superfamily (MFS) profile" evidence="9">
    <location>
        <begin position="11"/>
        <end position="398"/>
    </location>
</feature>
<evidence type="ECO:0000313" key="11">
    <source>
        <dbReference type="Proteomes" id="UP000228987"/>
    </source>
</evidence>
<dbReference type="AlphaFoldDB" id="A0A2A5CD07"/>
<dbReference type="GO" id="GO:0042910">
    <property type="term" value="F:xenobiotic transmembrane transporter activity"/>
    <property type="evidence" value="ECO:0007669"/>
    <property type="project" value="InterPro"/>
</dbReference>
<keyword evidence="5 8" id="KW-0812">Transmembrane</keyword>